<proteinExistence type="predicted"/>
<evidence type="ECO:0000313" key="4">
    <source>
        <dbReference type="Proteomes" id="UP000652567"/>
    </source>
</evidence>
<dbReference type="Proteomes" id="UP000652567">
    <property type="component" value="Unassembled WGS sequence"/>
</dbReference>
<keyword evidence="2" id="KW-1133">Transmembrane helix</keyword>
<organism evidence="3 4">
    <name type="scientific">Cellvibrio polysaccharolyticus</name>
    <dbReference type="NCBI Taxonomy" id="2082724"/>
    <lineage>
        <taxon>Bacteria</taxon>
        <taxon>Pseudomonadati</taxon>
        <taxon>Pseudomonadota</taxon>
        <taxon>Gammaproteobacteria</taxon>
        <taxon>Cellvibrionales</taxon>
        <taxon>Cellvibrionaceae</taxon>
        <taxon>Cellvibrio</taxon>
    </lineage>
</organism>
<sequence length="159" mass="17522">MRFLVLFFLILPVIEIVLLIKIGSEIGVLATLGWLLLMIVAGVTLLRVQGTASLRQARELMSAGQQPTAALAKGIFVSLAAVLLILPGFATDLIGFLLLLPPLQQLLVKRWMKNAQVSSHFYQTGRQGNLYEGEAEPVDDAQSRPAQQYLPRGEDDLRR</sequence>
<feature type="transmembrane region" description="Helical" evidence="2">
    <location>
        <begin position="69"/>
        <end position="100"/>
    </location>
</feature>
<dbReference type="EMBL" id="PRDL01000001">
    <property type="protein sequence ID" value="MBE8718378.1"/>
    <property type="molecule type" value="Genomic_DNA"/>
</dbReference>
<evidence type="ECO:0000256" key="2">
    <source>
        <dbReference type="SAM" id="Phobius"/>
    </source>
</evidence>
<dbReference type="PANTHER" id="PTHR35335:SF1">
    <property type="entry name" value="UPF0716 PROTEIN FXSA"/>
    <property type="match status" value="1"/>
</dbReference>
<gene>
    <name evidence="3" type="ORF">C4F51_14375</name>
</gene>
<name>A0A928YWN0_9GAMM</name>
<dbReference type="NCBIfam" id="NF008528">
    <property type="entry name" value="PRK11463.1-2"/>
    <property type="match status" value="1"/>
</dbReference>
<dbReference type="GO" id="GO:0016020">
    <property type="term" value="C:membrane"/>
    <property type="evidence" value="ECO:0007669"/>
    <property type="project" value="InterPro"/>
</dbReference>
<keyword evidence="2" id="KW-0472">Membrane</keyword>
<dbReference type="AlphaFoldDB" id="A0A928YWN0"/>
<keyword evidence="2" id="KW-0812">Transmembrane</keyword>
<dbReference type="Pfam" id="PF04186">
    <property type="entry name" value="FxsA"/>
    <property type="match status" value="1"/>
</dbReference>
<accession>A0A928YWN0</accession>
<reference evidence="3" key="1">
    <citation type="submission" date="2018-07" db="EMBL/GenBank/DDBJ databases">
        <title>Genome assembly of strain Ka43.</title>
        <authorList>
            <person name="Kukolya J."/>
            <person name="Nagy I."/>
            <person name="Horvath B."/>
            <person name="Toth A."/>
        </authorList>
    </citation>
    <scope>NUCLEOTIDE SEQUENCE</scope>
    <source>
        <strain evidence="3">KB43</strain>
    </source>
</reference>
<feature type="region of interest" description="Disordered" evidence="1">
    <location>
        <begin position="133"/>
        <end position="159"/>
    </location>
</feature>
<dbReference type="InterPro" id="IPR007313">
    <property type="entry name" value="FxsA"/>
</dbReference>
<protein>
    <submittedName>
        <fullName evidence="3">FxsA family protein</fullName>
    </submittedName>
</protein>
<evidence type="ECO:0000256" key="1">
    <source>
        <dbReference type="SAM" id="MobiDB-lite"/>
    </source>
</evidence>
<dbReference type="RefSeq" id="WP_193910902.1">
    <property type="nucleotide sequence ID" value="NZ_PRDL01000001.1"/>
</dbReference>
<dbReference type="PANTHER" id="PTHR35335">
    <property type="entry name" value="UPF0716 PROTEIN FXSA"/>
    <property type="match status" value="1"/>
</dbReference>
<keyword evidence="4" id="KW-1185">Reference proteome</keyword>
<comment type="caution">
    <text evidence="3">The sequence shown here is derived from an EMBL/GenBank/DDBJ whole genome shotgun (WGS) entry which is preliminary data.</text>
</comment>
<feature type="transmembrane region" description="Helical" evidence="2">
    <location>
        <begin position="29"/>
        <end position="48"/>
    </location>
</feature>
<evidence type="ECO:0000313" key="3">
    <source>
        <dbReference type="EMBL" id="MBE8718378.1"/>
    </source>
</evidence>